<gene>
    <name evidence="3" type="ORF">GCM10022261_16250</name>
</gene>
<reference evidence="4" key="1">
    <citation type="journal article" date="2019" name="Int. J. Syst. Evol. Microbiol.">
        <title>The Global Catalogue of Microorganisms (GCM) 10K type strain sequencing project: providing services to taxonomists for standard genome sequencing and annotation.</title>
        <authorList>
            <consortium name="The Broad Institute Genomics Platform"/>
            <consortium name="The Broad Institute Genome Sequencing Center for Infectious Disease"/>
            <person name="Wu L."/>
            <person name="Ma J."/>
        </authorList>
    </citation>
    <scope>NUCLEOTIDE SEQUENCE [LARGE SCALE GENOMIC DNA]</scope>
    <source>
        <strain evidence="4">JCM 17458</strain>
    </source>
</reference>
<evidence type="ECO:0000313" key="3">
    <source>
        <dbReference type="EMBL" id="GAA4284094.1"/>
    </source>
</evidence>
<comment type="caution">
    <text evidence="3">The sequence shown here is derived from an EMBL/GenBank/DDBJ whole genome shotgun (WGS) entry which is preliminary data.</text>
</comment>
<evidence type="ECO:0000259" key="2">
    <source>
        <dbReference type="Pfam" id="PF12229"/>
    </source>
</evidence>
<keyword evidence="4" id="KW-1185">Reference proteome</keyword>
<dbReference type="Pfam" id="PF12229">
    <property type="entry name" value="PG_binding_4"/>
    <property type="match status" value="2"/>
</dbReference>
<dbReference type="RefSeq" id="WP_236864211.1">
    <property type="nucleotide sequence ID" value="NZ_BAABAZ010000005.1"/>
</dbReference>
<sequence length="573" mass="61867">MADRSAAASHRHRTIALVTIGVVLVLGILYVLTAVLTARALPAEASAAGVDIGGMSEEDAVAKLDAELRPRASEVIVLSAKREQAELEPADVGLTVDTQATVARAVDFSLDPRVVWDRLFGTHEYAPVIAIDEEKFGPVVDRLAEDFSLPPEDAALTFEGADSVVTEGIPGTVVEQDAIRQTIRDHWLRSDNPLAVEVAETEPDITTEEARAAQTEIADPAVSEDIVVEAAEETEEGKPTGESSELTITPEIIAGSLTFEPRDGELKPVFDAKKLKSATLDANPEVGSEAKDASYRIVDGTPEVVPAESGVSVDSEELAEAVLPALTAEERTATVALVEAEPEFTTEEAEAADVDEVISDFSTAYSSEPNRDTNLRVASERVSGTVLLPGEEFSLNETIGRRTAANGYRPAGVINEGQMTEDYGGGVSQVSTTLFNAAYFAGFELNEHQAHSRYISRYPEGREATLDWQSIDMRFTNSTDTPVVLDMYLAGGEVHARVFGERTVDVESSSSERFAFTSPSTIRESGPRCSPQSPREGWSITIFRTIKDHDTGEVIDRDQFTTVYRPVNRVVCS</sequence>
<dbReference type="InterPro" id="IPR022029">
    <property type="entry name" value="YoaR-like_PG-bd"/>
</dbReference>
<dbReference type="EMBL" id="BAABAZ010000005">
    <property type="protein sequence ID" value="GAA4284094.1"/>
    <property type="molecule type" value="Genomic_DNA"/>
</dbReference>
<keyword evidence="1" id="KW-0472">Membrane</keyword>
<name>A0ABP8EJF2_9MICO</name>
<dbReference type="InterPro" id="IPR007391">
    <property type="entry name" value="Vancomycin_resist_VanW"/>
</dbReference>
<proteinExistence type="predicted"/>
<evidence type="ECO:0000256" key="1">
    <source>
        <dbReference type="SAM" id="Phobius"/>
    </source>
</evidence>
<dbReference type="Pfam" id="PF04294">
    <property type="entry name" value="VanW"/>
    <property type="match status" value="1"/>
</dbReference>
<keyword evidence="1" id="KW-1133">Transmembrane helix</keyword>
<dbReference type="PANTHER" id="PTHR35788:SF1">
    <property type="entry name" value="EXPORTED PROTEIN"/>
    <property type="match status" value="1"/>
</dbReference>
<dbReference type="PANTHER" id="PTHR35788">
    <property type="entry name" value="EXPORTED PROTEIN-RELATED"/>
    <property type="match status" value="1"/>
</dbReference>
<feature type="transmembrane region" description="Helical" evidence="1">
    <location>
        <begin position="14"/>
        <end position="36"/>
    </location>
</feature>
<protein>
    <submittedName>
        <fullName evidence="3">VanW family protein</fullName>
    </submittedName>
</protein>
<organism evidence="3 4">
    <name type="scientific">Brevibacterium daeguense</name>
    <dbReference type="NCBI Taxonomy" id="909936"/>
    <lineage>
        <taxon>Bacteria</taxon>
        <taxon>Bacillati</taxon>
        <taxon>Actinomycetota</taxon>
        <taxon>Actinomycetes</taxon>
        <taxon>Micrococcales</taxon>
        <taxon>Brevibacteriaceae</taxon>
        <taxon>Brevibacterium</taxon>
    </lineage>
</organism>
<feature type="domain" description="YoaR-like putative peptidoglycan binding" evidence="2">
    <location>
        <begin position="243"/>
        <end position="330"/>
    </location>
</feature>
<feature type="domain" description="YoaR-like putative peptidoglycan binding" evidence="2">
    <location>
        <begin position="87"/>
        <end position="186"/>
    </location>
</feature>
<evidence type="ECO:0000313" key="4">
    <source>
        <dbReference type="Proteomes" id="UP001501586"/>
    </source>
</evidence>
<dbReference type="InterPro" id="IPR052913">
    <property type="entry name" value="Glycopeptide_resist_protein"/>
</dbReference>
<keyword evidence="1" id="KW-0812">Transmembrane</keyword>
<dbReference type="Proteomes" id="UP001501586">
    <property type="component" value="Unassembled WGS sequence"/>
</dbReference>
<accession>A0ABP8EJF2</accession>